<feature type="compositionally biased region" description="Polar residues" evidence="1">
    <location>
        <begin position="281"/>
        <end position="291"/>
    </location>
</feature>
<evidence type="ECO:0000313" key="3">
    <source>
        <dbReference type="Proteomes" id="UP001057375"/>
    </source>
</evidence>
<feature type="compositionally biased region" description="Polar residues" evidence="1">
    <location>
        <begin position="334"/>
        <end position="348"/>
    </location>
</feature>
<comment type="caution">
    <text evidence="2">The sequence shown here is derived from an EMBL/GenBank/DDBJ whole genome shotgun (WGS) entry which is preliminary data.</text>
</comment>
<feature type="compositionally biased region" description="Basic and acidic residues" evidence="1">
    <location>
        <begin position="300"/>
        <end position="315"/>
    </location>
</feature>
<keyword evidence="3" id="KW-1185">Reference proteome</keyword>
<evidence type="ECO:0000256" key="1">
    <source>
        <dbReference type="SAM" id="MobiDB-lite"/>
    </source>
</evidence>
<feature type="region of interest" description="Disordered" evidence="1">
    <location>
        <begin position="398"/>
        <end position="424"/>
    </location>
</feature>
<dbReference type="Proteomes" id="UP001057375">
    <property type="component" value="Unassembled WGS sequence"/>
</dbReference>
<name>A0ABQ5JRS0_9EUKA</name>
<reference evidence="2" key="1">
    <citation type="submission" date="2022-03" db="EMBL/GenBank/DDBJ databases">
        <title>Draft genome sequence of Aduncisulcus paluster, a free-living microaerophilic Fornicata.</title>
        <authorList>
            <person name="Yuyama I."/>
            <person name="Kume K."/>
            <person name="Tamura T."/>
            <person name="Inagaki Y."/>
            <person name="Hashimoto T."/>
        </authorList>
    </citation>
    <scope>NUCLEOTIDE SEQUENCE</scope>
    <source>
        <strain evidence="2">NY0171</strain>
    </source>
</reference>
<gene>
    <name evidence="2" type="ORF">ADUPG1_010443</name>
</gene>
<feature type="compositionally biased region" description="Basic and acidic residues" evidence="1">
    <location>
        <begin position="354"/>
        <end position="383"/>
    </location>
</feature>
<evidence type="ECO:0000313" key="2">
    <source>
        <dbReference type="EMBL" id="GKT14209.1"/>
    </source>
</evidence>
<feature type="compositionally biased region" description="Low complexity" evidence="1">
    <location>
        <begin position="548"/>
        <end position="564"/>
    </location>
</feature>
<feature type="compositionally biased region" description="Basic residues" evidence="1">
    <location>
        <begin position="565"/>
        <end position="581"/>
    </location>
</feature>
<organism evidence="2 3">
    <name type="scientific">Aduncisulcus paluster</name>
    <dbReference type="NCBI Taxonomy" id="2918883"/>
    <lineage>
        <taxon>Eukaryota</taxon>
        <taxon>Metamonada</taxon>
        <taxon>Carpediemonas-like organisms</taxon>
        <taxon>Aduncisulcus</taxon>
    </lineage>
</organism>
<accession>A0ABQ5JRS0</accession>
<dbReference type="EMBL" id="BQXS01011571">
    <property type="protein sequence ID" value="GKT14209.1"/>
    <property type="molecule type" value="Genomic_DNA"/>
</dbReference>
<feature type="region of interest" description="Disordered" evidence="1">
    <location>
        <begin position="267"/>
        <end position="383"/>
    </location>
</feature>
<sequence>MPTKKDIKPFLNIQKHLLDSPQQLSSFVELQDDKIDPKVTQSYPISQLNPMIHKIPHSFEGFSHHKDIRNIDDNRHLHSKLQKVQQAVPSPHQLSFSHLSDQIYQNDPKNELYLGSAIPSSSPLAASSAHKLFGSQYESDIFQHYSPKIGHRDTILASSTGFSESIQPHQIHGSIYKQLHEIVDKHDKVEHLGDIHIKSIQEIYEKLSTTSSPLLPHERHSIVLIESILFLFAEREKTFQYISQLQSMISLYQQQIGAFLSQERDLDTKPKDKHQTKSHSHQTYIKQQRNPISHAPKGYYYDDKERRSSDRRDNIDDIDVDDESEKSSEHLEKQSISQLSRPKTSSYGQFDDPISDHFEKEDDETDRFGMRDNSNDSQRKGERGTCCLKEGFEQSKKCKEYKQKHPKQSKSNGYQTEELKKDRDVLLDEPKHEIESESNAIKIEKIVKRCVKKELKTLKQELLDNLTRSLQATIKECLICSPKITESERKDEDTAIRDSEHSTMAITLPRGSKSKESTMEQEEYESSSHGNHQESSHCSESRDEMSEKISSTSESSSIKKSTGIRTKKRIKKHRSSHRKRDKEHNPRDIKISTVFSKEMDILRELQLKLSKRRSLLKKGKGRFDSSSKLNGSK</sequence>
<feature type="compositionally biased region" description="Basic and acidic residues" evidence="1">
    <location>
        <begin position="531"/>
        <end position="547"/>
    </location>
</feature>
<feature type="compositionally biased region" description="Basic and acidic residues" evidence="1">
    <location>
        <begin position="487"/>
        <end position="501"/>
    </location>
</feature>
<proteinExistence type="predicted"/>
<feature type="region of interest" description="Disordered" evidence="1">
    <location>
        <begin position="487"/>
        <end position="591"/>
    </location>
</feature>
<protein>
    <submittedName>
        <fullName evidence="2">Uncharacterized protein</fullName>
    </submittedName>
</protein>